<feature type="transmembrane region" description="Helical" evidence="7">
    <location>
        <begin position="60"/>
        <end position="80"/>
    </location>
</feature>
<gene>
    <name evidence="9" type="ORF">FAK_40400</name>
</gene>
<feature type="transmembrane region" description="Helical" evidence="7">
    <location>
        <begin position="141"/>
        <end position="167"/>
    </location>
</feature>
<comment type="subcellular location">
    <subcellularLocation>
        <location evidence="1">Cell inner membrane</location>
        <topology evidence="1">Multi-pass membrane protein</topology>
    </subcellularLocation>
</comment>
<keyword evidence="5 7" id="KW-1133">Transmembrane helix</keyword>
<evidence type="ECO:0000256" key="7">
    <source>
        <dbReference type="SAM" id="Phobius"/>
    </source>
</evidence>
<feature type="transmembrane region" description="Helical" evidence="7">
    <location>
        <begin position="224"/>
        <end position="242"/>
    </location>
</feature>
<evidence type="ECO:0000256" key="4">
    <source>
        <dbReference type="ARBA" id="ARBA00022692"/>
    </source>
</evidence>
<feature type="transmembrane region" description="Helical" evidence="7">
    <location>
        <begin position="349"/>
        <end position="372"/>
    </location>
</feature>
<feature type="transmembrane region" description="Helical" evidence="7">
    <location>
        <begin position="248"/>
        <end position="264"/>
    </location>
</feature>
<dbReference type="RefSeq" id="WP_338603567.1">
    <property type="nucleotide sequence ID" value="NZ_AP028679.1"/>
</dbReference>
<dbReference type="Proteomes" id="UP001366166">
    <property type="component" value="Chromosome"/>
</dbReference>
<dbReference type="PIRSF" id="PIRSF006066">
    <property type="entry name" value="HI0050"/>
    <property type="match status" value="1"/>
</dbReference>
<dbReference type="NCBIfam" id="TIGR00786">
    <property type="entry name" value="dctM"/>
    <property type="match status" value="1"/>
</dbReference>
<feature type="transmembrane region" description="Helical" evidence="7">
    <location>
        <begin position="319"/>
        <end position="337"/>
    </location>
</feature>
<feature type="transmembrane region" description="Helical" evidence="7">
    <location>
        <begin position="30"/>
        <end position="53"/>
    </location>
</feature>
<evidence type="ECO:0000256" key="3">
    <source>
        <dbReference type="ARBA" id="ARBA00022519"/>
    </source>
</evidence>
<accession>A0AAU9EV71</accession>
<keyword evidence="2" id="KW-1003">Cell membrane</keyword>
<dbReference type="KEGG" id="dmp:FAK_40400"/>
<dbReference type="GO" id="GO:0005886">
    <property type="term" value="C:plasma membrane"/>
    <property type="evidence" value="ECO:0007669"/>
    <property type="project" value="UniProtKB-SubCell"/>
</dbReference>
<feature type="transmembrane region" description="Helical" evidence="7">
    <location>
        <begin position="5"/>
        <end position="24"/>
    </location>
</feature>
<protein>
    <submittedName>
        <fullName evidence="9">C4-dicarboxylate ABC transporter</fullName>
    </submittedName>
</protein>
<feature type="transmembrane region" description="Helical" evidence="7">
    <location>
        <begin position="276"/>
        <end position="299"/>
    </location>
</feature>
<evidence type="ECO:0000256" key="6">
    <source>
        <dbReference type="ARBA" id="ARBA00023136"/>
    </source>
</evidence>
<feature type="transmembrane region" description="Helical" evidence="7">
    <location>
        <begin position="100"/>
        <end position="129"/>
    </location>
</feature>
<evidence type="ECO:0000256" key="2">
    <source>
        <dbReference type="ARBA" id="ARBA00022475"/>
    </source>
</evidence>
<dbReference type="PANTHER" id="PTHR33362">
    <property type="entry name" value="SIALIC ACID TRAP TRANSPORTER PERMEASE PROTEIN SIAT-RELATED"/>
    <property type="match status" value="1"/>
</dbReference>
<dbReference type="PANTHER" id="PTHR33362:SF5">
    <property type="entry name" value="C4-DICARBOXYLATE TRAP TRANSPORTER LARGE PERMEASE PROTEIN DCTM"/>
    <property type="match status" value="1"/>
</dbReference>
<feature type="transmembrane region" description="Helical" evidence="7">
    <location>
        <begin position="173"/>
        <end position="197"/>
    </location>
</feature>
<evidence type="ECO:0000313" key="9">
    <source>
        <dbReference type="EMBL" id="BEQ16974.1"/>
    </source>
</evidence>
<keyword evidence="10" id="KW-1185">Reference proteome</keyword>
<keyword evidence="3" id="KW-0997">Cell inner membrane</keyword>
<evidence type="ECO:0000256" key="5">
    <source>
        <dbReference type="ARBA" id="ARBA00022989"/>
    </source>
</evidence>
<dbReference type="Pfam" id="PF06808">
    <property type="entry name" value="DctM"/>
    <property type="match status" value="1"/>
</dbReference>
<feature type="transmembrane region" description="Helical" evidence="7">
    <location>
        <begin position="404"/>
        <end position="428"/>
    </location>
</feature>
<feature type="domain" description="TRAP C4-dicarboxylate transport system permease DctM subunit" evidence="8">
    <location>
        <begin position="11"/>
        <end position="420"/>
    </location>
</feature>
<evidence type="ECO:0000256" key="1">
    <source>
        <dbReference type="ARBA" id="ARBA00004429"/>
    </source>
</evidence>
<keyword evidence="4 7" id="KW-0812">Transmembrane</keyword>
<name>A0AAU9EV71_9BACT</name>
<dbReference type="GO" id="GO:0022857">
    <property type="term" value="F:transmembrane transporter activity"/>
    <property type="evidence" value="ECO:0007669"/>
    <property type="project" value="TreeGrafter"/>
</dbReference>
<dbReference type="AlphaFoldDB" id="A0AAU9EV71"/>
<dbReference type="InterPro" id="IPR004681">
    <property type="entry name" value="TRAP_DctM"/>
</dbReference>
<organism evidence="9 10">
    <name type="scientific">Desulfoferula mesophila</name>
    <dbReference type="NCBI Taxonomy" id="3058419"/>
    <lineage>
        <taxon>Bacteria</taxon>
        <taxon>Pseudomonadati</taxon>
        <taxon>Thermodesulfobacteriota</taxon>
        <taxon>Desulfarculia</taxon>
        <taxon>Desulfarculales</taxon>
        <taxon>Desulfarculaceae</taxon>
        <taxon>Desulfoferula</taxon>
    </lineage>
</organism>
<evidence type="ECO:0000259" key="8">
    <source>
        <dbReference type="Pfam" id="PF06808"/>
    </source>
</evidence>
<evidence type="ECO:0000313" key="10">
    <source>
        <dbReference type="Proteomes" id="UP001366166"/>
    </source>
</evidence>
<proteinExistence type="predicted"/>
<dbReference type="EMBL" id="AP028679">
    <property type="protein sequence ID" value="BEQ16974.1"/>
    <property type="molecule type" value="Genomic_DNA"/>
</dbReference>
<dbReference type="InterPro" id="IPR010656">
    <property type="entry name" value="DctM"/>
</dbReference>
<reference evidence="10" key="1">
    <citation type="journal article" date="2023" name="Arch. Microbiol.">
        <title>Desulfoferula mesophilus gen. nov. sp. nov., a mesophilic sulfate-reducing bacterium isolated from a brackish lake sediment.</title>
        <authorList>
            <person name="Watanabe T."/>
            <person name="Yabe T."/>
            <person name="Tsuji J.M."/>
            <person name="Fukui M."/>
        </authorList>
    </citation>
    <scope>NUCLEOTIDE SEQUENCE [LARGE SCALE GENOMIC DNA]</scope>
    <source>
        <strain evidence="10">12FAK</strain>
    </source>
</reference>
<sequence length="434" mass="46603">MDPTLVGIGGIILLMVFLTLRVPIAWSLGIVGFIGLLFLLPSHAAFVSLFELVWSKADSYNLSVVPMFVFMGMLAMESGVGSEIYDACNKWVGHLPGGLALGTVAASGGFAAVSGSSIASVATIGRVAIPEMRKYRYDPQLAVGSVAAAGTLGVLIPPSIILVVYGILTELSIGKLLLAGIIPGIVTMIFFGLMIVVRIRIRPALAPPVAPFSWGERFKSIPQVIPIVILFVAVLGSLYLGIATPTESAAVGCFIAFIILLVKADKPKEAFLKAIWGTVDTVGMIFAIIVCVTIFVAFINLSQIPSKAADAVVSLPWPNYVVFIMIMLLYIPLGMFLDPLGILFITMPIIFPAVIALGYDGIWFGVIVTKLIEVGLITPPLGLNVFVAKSVAPEMEIWDIFRGIGWFVVMDFVTISSLMLWPQLVLWLPDMLMK</sequence>
<keyword evidence="6 7" id="KW-0472">Membrane</keyword>